<dbReference type="GO" id="GO:0015078">
    <property type="term" value="F:proton transmembrane transporter activity"/>
    <property type="evidence" value="ECO:0007669"/>
    <property type="project" value="InterPro"/>
</dbReference>
<organism evidence="14">
    <name type="scientific">Stenodactylus petrii</name>
    <dbReference type="NCBI Taxonomy" id="401535"/>
    <lineage>
        <taxon>Eukaryota</taxon>
        <taxon>Metazoa</taxon>
        <taxon>Chordata</taxon>
        <taxon>Craniata</taxon>
        <taxon>Vertebrata</taxon>
        <taxon>Euteleostomi</taxon>
        <taxon>Lepidosauria</taxon>
        <taxon>Squamata</taxon>
        <taxon>Bifurcata</taxon>
        <taxon>Gekkota</taxon>
        <taxon>Gekkonidae</taxon>
        <taxon>Gekkoninae</taxon>
        <taxon>Stenodactylus</taxon>
    </lineage>
</organism>
<keyword evidence="10 13" id="KW-0472">Membrane</keyword>
<evidence type="ECO:0000256" key="9">
    <source>
        <dbReference type="ARBA" id="ARBA00023128"/>
    </source>
</evidence>
<comment type="similarity">
    <text evidence="2 12">Belongs to the ATPase protein 8 family.</text>
</comment>
<keyword evidence="3 12" id="KW-0813">Transport</keyword>
<keyword evidence="4 12" id="KW-0138">CF(0)</keyword>
<dbReference type="GO" id="GO:0031966">
    <property type="term" value="C:mitochondrial membrane"/>
    <property type="evidence" value="ECO:0007669"/>
    <property type="project" value="UniProtKB-SubCell"/>
</dbReference>
<dbReference type="EMBL" id="AB738952">
    <property type="protein sequence ID" value="BAP90326.1"/>
    <property type="molecule type" value="Genomic_DNA"/>
</dbReference>
<gene>
    <name evidence="14" type="primary">AT8</name>
</gene>
<feature type="transmembrane region" description="Helical" evidence="13">
    <location>
        <begin position="12"/>
        <end position="35"/>
    </location>
</feature>
<evidence type="ECO:0000256" key="8">
    <source>
        <dbReference type="ARBA" id="ARBA00023065"/>
    </source>
</evidence>
<dbReference type="InterPro" id="IPR001421">
    <property type="entry name" value="ATP8_metazoa"/>
</dbReference>
<protein>
    <recommendedName>
        <fullName evidence="12">ATP synthase complex subunit 8</fullName>
    </recommendedName>
</protein>
<keyword evidence="7 13" id="KW-1133">Transmembrane helix</keyword>
<evidence type="ECO:0000256" key="6">
    <source>
        <dbReference type="ARBA" id="ARBA00022781"/>
    </source>
</evidence>
<sequence length="66" mass="8084">MPQLNPAPWFTTLISMWLTFLLLLFMSFLISPYIYPRQNPFKLPPRRFYSPWKPAPLKTVIWTWPW</sequence>
<evidence type="ECO:0000256" key="2">
    <source>
        <dbReference type="ARBA" id="ARBA00008892"/>
    </source>
</evidence>
<evidence type="ECO:0000256" key="11">
    <source>
        <dbReference type="ARBA" id="ARBA00023310"/>
    </source>
</evidence>
<evidence type="ECO:0000313" key="14">
    <source>
        <dbReference type="EMBL" id="BAP90326.1"/>
    </source>
</evidence>
<geneLocation type="mitochondrion" evidence="14"/>
<keyword evidence="9 12" id="KW-0496">Mitochondrion</keyword>
<name>A0A0A1H7J9_9SAUR</name>
<evidence type="ECO:0000256" key="10">
    <source>
        <dbReference type="ARBA" id="ARBA00023136"/>
    </source>
</evidence>
<dbReference type="GO" id="GO:0015986">
    <property type="term" value="P:proton motive force-driven ATP synthesis"/>
    <property type="evidence" value="ECO:0007669"/>
    <property type="project" value="InterPro"/>
</dbReference>
<evidence type="ECO:0000256" key="7">
    <source>
        <dbReference type="ARBA" id="ARBA00022989"/>
    </source>
</evidence>
<reference evidence="14" key="1">
    <citation type="journal article" date="2014" name="BMC Genomics">
        <title>Gene rearrangements in gekkonid mitochondrial genomes with shuffling, loss, and reassignment of tRNA genes.</title>
        <authorList>
            <person name="Kumazawa Y."/>
            <person name="Miura S."/>
            <person name="Yamada C."/>
            <person name="Hashiguchi Y."/>
        </authorList>
    </citation>
    <scope>NUCLEOTIDE SEQUENCE</scope>
    <source>
        <strain evidence="14">Spetr4</strain>
    </source>
</reference>
<comment type="subcellular location">
    <subcellularLocation>
        <location evidence="1 12">Mitochondrion membrane</location>
        <topology evidence="1 12">Single-pass membrane protein</topology>
    </subcellularLocation>
</comment>
<dbReference type="AlphaFoldDB" id="A0A0A1H7J9"/>
<keyword evidence="11" id="KW-0066">ATP synthesis</keyword>
<dbReference type="Pfam" id="PF00895">
    <property type="entry name" value="ATP-synt_8"/>
    <property type="match status" value="1"/>
</dbReference>
<proteinExistence type="inferred from homology"/>
<keyword evidence="5 12" id="KW-0812">Transmembrane</keyword>
<evidence type="ECO:0000256" key="3">
    <source>
        <dbReference type="ARBA" id="ARBA00022448"/>
    </source>
</evidence>
<evidence type="ECO:0000256" key="13">
    <source>
        <dbReference type="SAM" id="Phobius"/>
    </source>
</evidence>
<accession>A0A0A1H7J9</accession>
<evidence type="ECO:0000256" key="1">
    <source>
        <dbReference type="ARBA" id="ARBA00004304"/>
    </source>
</evidence>
<dbReference type="GO" id="GO:0045259">
    <property type="term" value="C:proton-transporting ATP synthase complex"/>
    <property type="evidence" value="ECO:0007669"/>
    <property type="project" value="UniProtKB-KW"/>
</dbReference>
<keyword evidence="8 12" id="KW-0406">Ion transport</keyword>
<evidence type="ECO:0000256" key="5">
    <source>
        <dbReference type="ARBA" id="ARBA00022692"/>
    </source>
</evidence>
<evidence type="ECO:0000256" key="4">
    <source>
        <dbReference type="ARBA" id="ARBA00022547"/>
    </source>
</evidence>
<evidence type="ECO:0000256" key="12">
    <source>
        <dbReference type="RuleBase" id="RU003661"/>
    </source>
</evidence>
<keyword evidence="6 12" id="KW-0375">Hydrogen ion transport</keyword>